<evidence type="ECO:0000256" key="1">
    <source>
        <dbReference type="SAM" id="Phobius"/>
    </source>
</evidence>
<feature type="transmembrane region" description="Helical" evidence="1">
    <location>
        <begin position="76"/>
        <end position="96"/>
    </location>
</feature>
<dbReference type="AlphaFoldDB" id="A0A381RHK2"/>
<proteinExistence type="predicted"/>
<dbReference type="InterPro" id="IPR029069">
    <property type="entry name" value="HotDog_dom_sf"/>
</dbReference>
<reference evidence="2" key="1">
    <citation type="submission" date="2018-05" db="EMBL/GenBank/DDBJ databases">
        <authorList>
            <person name="Lanie J.A."/>
            <person name="Ng W.-L."/>
            <person name="Kazmierczak K.M."/>
            <person name="Andrzejewski T.M."/>
            <person name="Davidsen T.M."/>
            <person name="Wayne K.J."/>
            <person name="Tettelin H."/>
            <person name="Glass J.I."/>
            <person name="Rusch D."/>
            <person name="Podicherti R."/>
            <person name="Tsui H.-C.T."/>
            <person name="Winkler M.E."/>
        </authorList>
    </citation>
    <scope>NUCLEOTIDE SEQUENCE</scope>
</reference>
<organism evidence="2">
    <name type="scientific">marine metagenome</name>
    <dbReference type="NCBI Taxonomy" id="408172"/>
    <lineage>
        <taxon>unclassified sequences</taxon>
        <taxon>metagenomes</taxon>
        <taxon>ecological metagenomes</taxon>
    </lineage>
</organism>
<dbReference type="Pfam" id="PF14539">
    <property type="entry name" value="DUF4442"/>
    <property type="match status" value="1"/>
</dbReference>
<dbReference type="Gene3D" id="3.10.129.10">
    <property type="entry name" value="Hotdog Thioesterase"/>
    <property type="match status" value="1"/>
</dbReference>
<keyword evidence="1" id="KW-0472">Membrane</keyword>
<keyword evidence="1" id="KW-1133">Transmembrane helix</keyword>
<dbReference type="EMBL" id="UINC01001781">
    <property type="protein sequence ID" value="SUZ88643.1"/>
    <property type="molecule type" value="Genomic_DNA"/>
</dbReference>
<gene>
    <name evidence="2" type="ORF">METZ01_LOCUS41497</name>
</gene>
<keyword evidence="1" id="KW-0812">Transmembrane</keyword>
<accession>A0A381RHK2</accession>
<evidence type="ECO:0000313" key="2">
    <source>
        <dbReference type="EMBL" id="SUZ88643.1"/>
    </source>
</evidence>
<feature type="transmembrane region" description="Helical" evidence="1">
    <location>
        <begin position="16"/>
        <end position="37"/>
    </location>
</feature>
<dbReference type="SUPFAM" id="SSF54637">
    <property type="entry name" value="Thioesterase/thiol ester dehydrase-isomerase"/>
    <property type="match status" value="1"/>
</dbReference>
<evidence type="ECO:0008006" key="3">
    <source>
        <dbReference type="Google" id="ProtNLM"/>
    </source>
</evidence>
<name>A0A381RHK2_9ZZZZ</name>
<sequence>MNTEQKKLLKRYNSRFLFKTVSFFKLPLAFFTGLKIVHIDEHVSRVSTRLSFITKNPFRSTYFAVLSMAAELSTGLYALLFITGIQPSVAVIITGLNARFLKKATGTTIFTCREGEKLRQAVVQALETGEPAETTVKSIGKNEAGETVAEFEFTWSFKQRTV</sequence>
<dbReference type="InterPro" id="IPR027961">
    <property type="entry name" value="DUF4442"/>
</dbReference>
<protein>
    <recommendedName>
        <fullName evidence="3">Thioesterase putative domain-containing protein</fullName>
    </recommendedName>
</protein>